<dbReference type="RefSeq" id="WP_120548259.1">
    <property type="nucleotide sequence ID" value="NZ_RAWM01000122.1"/>
</dbReference>
<keyword evidence="1" id="KW-1133">Transmembrane helix</keyword>
<organism evidence="2 3">
    <name type="scientific">Corallococcus interemptor</name>
    <dbReference type="NCBI Taxonomy" id="2316720"/>
    <lineage>
        <taxon>Bacteria</taxon>
        <taxon>Pseudomonadati</taxon>
        <taxon>Myxococcota</taxon>
        <taxon>Myxococcia</taxon>
        <taxon>Myxococcales</taxon>
        <taxon>Cystobacterineae</taxon>
        <taxon>Myxococcaceae</taxon>
        <taxon>Corallococcus</taxon>
    </lineage>
</organism>
<name>A0A3A8Q160_9BACT</name>
<feature type="transmembrane region" description="Helical" evidence="1">
    <location>
        <begin position="12"/>
        <end position="30"/>
    </location>
</feature>
<proteinExistence type="predicted"/>
<dbReference type="AlphaFoldDB" id="A0A3A8Q160"/>
<evidence type="ECO:0000256" key="1">
    <source>
        <dbReference type="SAM" id="Phobius"/>
    </source>
</evidence>
<comment type="caution">
    <text evidence="2">The sequence shown here is derived from an EMBL/GenBank/DDBJ whole genome shotgun (WGS) entry which is preliminary data.</text>
</comment>
<dbReference type="EMBL" id="RAWM01000122">
    <property type="protein sequence ID" value="RKH61818.1"/>
    <property type="molecule type" value="Genomic_DNA"/>
</dbReference>
<reference evidence="3" key="1">
    <citation type="submission" date="2018-09" db="EMBL/GenBank/DDBJ databases">
        <authorList>
            <person name="Livingstone P.G."/>
            <person name="Whitworth D.E."/>
        </authorList>
    </citation>
    <scope>NUCLEOTIDE SEQUENCE [LARGE SCALE GENOMIC DNA]</scope>
    <source>
        <strain evidence="3">AB047A</strain>
    </source>
</reference>
<evidence type="ECO:0000313" key="3">
    <source>
        <dbReference type="Proteomes" id="UP000282656"/>
    </source>
</evidence>
<dbReference type="Proteomes" id="UP000282656">
    <property type="component" value="Unassembled WGS sequence"/>
</dbReference>
<dbReference type="OrthoDB" id="5495803at2"/>
<protein>
    <submittedName>
        <fullName evidence="2">Uncharacterized protein</fullName>
    </submittedName>
</protein>
<sequence>MSSERSRWVGRAAALLVAVAVVGALLGVAMEDVIYGNAPTELEAAEVRANAEFPSPPSNKRSPAEEAILARALVHFPPYPNATRRPEVLAADYLGPDAPIAVAWFTTKDKPRQVLEHYRKLLLEKGLPVLQDDYGENGGYVGYWSPVSEEVRLVSVLYQDGESMVFVSAGQVAPAIGNKRPLPPWLPIPMTVVDPQLLTLRLEGFTQYQVAGTSTEGTLVEAESAWRDTLRSRGWQMGPSSEGQGEVVAFDVSHEGMRGQLSLRRPQLLQPGVEFNLSLMQRGNAAPERGEGSP</sequence>
<accession>A0A3A8Q160</accession>
<keyword evidence="3" id="KW-1185">Reference proteome</keyword>
<evidence type="ECO:0000313" key="2">
    <source>
        <dbReference type="EMBL" id="RKH61818.1"/>
    </source>
</evidence>
<gene>
    <name evidence="2" type="ORF">D7X96_30955</name>
</gene>
<keyword evidence="1" id="KW-0812">Transmembrane</keyword>
<keyword evidence="1" id="KW-0472">Membrane</keyword>